<reference evidence="1" key="1">
    <citation type="submission" date="2021-03" db="EMBL/GenBank/DDBJ databases">
        <title>Identification and antibiotic profiling of Wohlfahrtiimonas chitiniclastica, an underestimated human pathogen.</title>
        <authorList>
            <person name="Kopf A."/>
            <person name="Bunk B."/>
            <person name="Coldewey S."/>
            <person name="Gunzer F."/>
            <person name="Riedel T."/>
            <person name="Schroettner P."/>
        </authorList>
    </citation>
    <scope>NUCLEOTIDE SEQUENCE</scope>
    <source>
        <strain evidence="1">DSM 100917</strain>
    </source>
</reference>
<evidence type="ECO:0000313" key="2">
    <source>
        <dbReference type="Proteomes" id="UP000680020"/>
    </source>
</evidence>
<comment type="caution">
    <text evidence="1">The sequence shown here is derived from an EMBL/GenBank/DDBJ whole genome shotgun (WGS) entry which is preliminary data.</text>
</comment>
<dbReference type="AlphaFoldDB" id="A0AB35BZ51"/>
<evidence type="ECO:0008006" key="3">
    <source>
        <dbReference type="Google" id="ProtNLM"/>
    </source>
</evidence>
<proteinExistence type="predicted"/>
<accession>A0AB35BZ51</accession>
<sequence length="164" mass="19121">MTKKFNQADMNNIISELNLFLNTELNTQIEKNLVELCNVNDESGHFVLSAHQSSTYEIYLRFNEDYKNDYGRHKTLVISVLSFKDHSEKMETAVLRELVRISKKYGYTYIMYAGITENIKAFAIKLGFKGYSDWLRPFEIEPNDTSFSLYVTSTEQLCNNFPSH</sequence>
<dbReference type="EMBL" id="JAGIBU010000006">
    <property type="protein sequence ID" value="MBS7825009.1"/>
    <property type="molecule type" value="Genomic_DNA"/>
</dbReference>
<dbReference type="RefSeq" id="WP_213404136.1">
    <property type="nucleotide sequence ID" value="NZ_JAGIBT010000007.1"/>
</dbReference>
<protein>
    <recommendedName>
        <fullName evidence="3">N-acetyltransferase domain-containing protein</fullName>
    </recommendedName>
</protein>
<organism evidence="1 2">
    <name type="scientific">Wohlfahrtiimonas chitiniclastica</name>
    <dbReference type="NCBI Taxonomy" id="400946"/>
    <lineage>
        <taxon>Bacteria</taxon>
        <taxon>Pseudomonadati</taxon>
        <taxon>Pseudomonadota</taxon>
        <taxon>Gammaproteobacteria</taxon>
        <taxon>Cardiobacteriales</taxon>
        <taxon>Ignatzschineriaceae</taxon>
        <taxon>Wohlfahrtiimonas</taxon>
    </lineage>
</organism>
<dbReference type="Proteomes" id="UP000680020">
    <property type="component" value="Unassembled WGS sequence"/>
</dbReference>
<name>A0AB35BZ51_9GAMM</name>
<gene>
    <name evidence="1" type="ORF">J7561_07295</name>
</gene>
<evidence type="ECO:0000313" key="1">
    <source>
        <dbReference type="EMBL" id="MBS7825009.1"/>
    </source>
</evidence>